<dbReference type="InterPro" id="IPR042283">
    <property type="entry name" value="GpdQ_catalytic"/>
</dbReference>
<dbReference type="GO" id="GO:0046872">
    <property type="term" value="F:metal ion binding"/>
    <property type="evidence" value="ECO:0007669"/>
    <property type="project" value="UniProtKB-KW"/>
</dbReference>
<dbReference type="GO" id="GO:0016787">
    <property type="term" value="F:hydrolase activity"/>
    <property type="evidence" value="ECO:0007669"/>
    <property type="project" value="UniProtKB-KW"/>
</dbReference>
<dbReference type="Proteomes" id="UP000515292">
    <property type="component" value="Chromosome"/>
</dbReference>
<keyword evidence="2" id="KW-0378">Hydrolase</keyword>
<name>A0A7G5ILI7_9SPHN</name>
<evidence type="ECO:0000256" key="2">
    <source>
        <dbReference type="ARBA" id="ARBA00022801"/>
    </source>
</evidence>
<proteinExistence type="inferred from homology"/>
<sequence>MLIAQISDLHIGFDVDNPNERNLQRLNAVLDILIPMAPACLLVTGDLTEFGSLESYRRLHAALARCPFPIFAGVGNHDRRDEFAQVFTATGRDADHVHYTADLPGLRLVMLDTLDPGHHGGAFCESRAGWLRARLAEAPDTPTLLILHHPPIPTGIAWMTAFPQDPWVMRLESIVRANPQIRRVVAGHIHRALLRDWAGTTVAVCPSTSPQVALDFRAMADHPDGRPMIVDEPPAFAIHQWDGSGFTTHFGVASGQRALARYDLRMKPVVEHIMAEHPAPNA</sequence>
<keyword evidence="7" id="KW-1185">Reference proteome</keyword>
<evidence type="ECO:0000313" key="7">
    <source>
        <dbReference type="Proteomes" id="UP000515292"/>
    </source>
</evidence>
<evidence type="ECO:0000256" key="1">
    <source>
        <dbReference type="ARBA" id="ARBA00022723"/>
    </source>
</evidence>
<dbReference type="Gene3D" id="3.30.750.180">
    <property type="entry name" value="GpdQ, beta-strand dimerisation domain"/>
    <property type="match status" value="1"/>
</dbReference>
<dbReference type="PANTHER" id="PTHR42988:SF2">
    <property type="entry name" value="CYCLIC NUCLEOTIDE PHOSPHODIESTERASE CBUA0032-RELATED"/>
    <property type="match status" value="1"/>
</dbReference>
<dbReference type="InterPro" id="IPR042281">
    <property type="entry name" value="GpdQ_beta-strand"/>
</dbReference>
<dbReference type="Gene3D" id="3.60.21.40">
    <property type="entry name" value="GpdQ, catalytic alpha/beta sandwich domain"/>
    <property type="match status" value="1"/>
</dbReference>
<dbReference type="RefSeq" id="WP_182298064.1">
    <property type="nucleotide sequence ID" value="NZ_CP059851.1"/>
</dbReference>
<feature type="domain" description="Calcineurin-like phosphoesterase" evidence="5">
    <location>
        <begin position="1"/>
        <end position="191"/>
    </location>
</feature>
<protein>
    <submittedName>
        <fullName evidence="6">Metallophosphoesterase</fullName>
    </submittedName>
</protein>
<dbReference type="PANTHER" id="PTHR42988">
    <property type="entry name" value="PHOSPHOHYDROLASE"/>
    <property type="match status" value="1"/>
</dbReference>
<gene>
    <name evidence="6" type="ORF">H3309_07185</name>
</gene>
<evidence type="ECO:0000259" key="5">
    <source>
        <dbReference type="Pfam" id="PF00149"/>
    </source>
</evidence>
<reference evidence="6 7" key="1">
    <citation type="submission" date="2020-07" db="EMBL/GenBank/DDBJ databases">
        <title>Complete genome sequence for Sandaracinobacter sp. M6.</title>
        <authorList>
            <person name="Tang Y."/>
            <person name="Liu Q."/>
            <person name="Guo Z."/>
            <person name="Lei P."/>
            <person name="Huang B."/>
        </authorList>
    </citation>
    <scope>NUCLEOTIDE SEQUENCE [LARGE SCALE GENOMIC DNA]</scope>
    <source>
        <strain evidence="6 7">M6</strain>
    </source>
</reference>
<evidence type="ECO:0000313" key="6">
    <source>
        <dbReference type="EMBL" id="QMW24229.1"/>
    </source>
</evidence>
<dbReference type="SUPFAM" id="SSF56300">
    <property type="entry name" value="Metallo-dependent phosphatases"/>
    <property type="match status" value="1"/>
</dbReference>
<organism evidence="6 7">
    <name type="scientific">Sandaracinobacteroides saxicola</name>
    <dbReference type="NCBI Taxonomy" id="2759707"/>
    <lineage>
        <taxon>Bacteria</taxon>
        <taxon>Pseudomonadati</taxon>
        <taxon>Pseudomonadota</taxon>
        <taxon>Alphaproteobacteria</taxon>
        <taxon>Sphingomonadales</taxon>
        <taxon>Sphingosinicellaceae</taxon>
        <taxon>Sandaracinobacteroides</taxon>
    </lineage>
</organism>
<dbReference type="AlphaFoldDB" id="A0A7G5ILI7"/>
<dbReference type="InterPro" id="IPR050884">
    <property type="entry name" value="CNP_phosphodiesterase-III"/>
</dbReference>
<evidence type="ECO:0000256" key="3">
    <source>
        <dbReference type="ARBA" id="ARBA00023004"/>
    </source>
</evidence>
<keyword evidence="1" id="KW-0479">Metal-binding</keyword>
<dbReference type="Pfam" id="PF00149">
    <property type="entry name" value="Metallophos"/>
    <property type="match status" value="1"/>
</dbReference>
<dbReference type="InterPro" id="IPR029052">
    <property type="entry name" value="Metallo-depent_PP-like"/>
</dbReference>
<keyword evidence="3" id="KW-0408">Iron</keyword>
<dbReference type="EMBL" id="CP059851">
    <property type="protein sequence ID" value="QMW24229.1"/>
    <property type="molecule type" value="Genomic_DNA"/>
</dbReference>
<comment type="similarity">
    <text evidence="4">Belongs to the cyclic nucleotide phosphodiesterase class-III family.</text>
</comment>
<dbReference type="InterPro" id="IPR004843">
    <property type="entry name" value="Calcineurin-like_PHP"/>
</dbReference>
<accession>A0A7G5ILI7</accession>
<dbReference type="KEGG" id="sand:H3309_07185"/>
<evidence type="ECO:0000256" key="4">
    <source>
        <dbReference type="ARBA" id="ARBA00025742"/>
    </source>
</evidence>